<dbReference type="EMBL" id="FR824093">
    <property type="protein sequence ID" value="CCA18319.1"/>
    <property type="molecule type" value="Genomic_DNA"/>
</dbReference>
<proteinExistence type="predicted"/>
<dbReference type="HOGENOM" id="CLU_1456962_0_0_1"/>
<evidence type="ECO:0000313" key="1">
    <source>
        <dbReference type="EMBL" id="CCA18319.1"/>
    </source>
</evidence>
<dbReference type="AlphaFoldDB" id="F0WAZ7"/>
<sequence length="200" mass="22468">MSQLFDLPGRTTTLMITLQALQRFAVFFGELCESFNLYSPPHFQIFFLVIQLQAQSSTKNSASGELRIQKQIDEHLRRSGTIKLTKGWVSIKNKSQFIYFNPTIPYLNVPEDVVKKIIRAESKSGIKLRFEIPKRVGGVIEFEVPDEKRGLIKSSGGTDWVFGQGIMENLDILFTNLGGGIVHIEVGGATVHKQRINPTS</sequence>
<name>F0WAZ7_9STRA</name>
<organism evidence="1">
    <name type="scientific">Albugo laibachii Nc14</name>
    <dbReference type="NCBI Taxonomy" id="890382"/>
    <lineage>
        <taxon>Eukaryota</taxon>
        <taxon>Sar</taxon>
        <taxon>Stramenopiles</taxon>
        <taxon>Oomycota</taxon>
        <taxon>Peronosporomycetes</taxon>
        <taxon>Albuginales</taxon>
        <taxon>Albuginaceae</taxon>
        <taxon>Albugo</taxon>
    </lineage>
</organism>
<gene>
    <name evidence="1" type="primary">AlNc14C48G3855</name>
    <name evidence="2" type="synonym">AlNc14C50G3935</name>
    <name evidence="1" type="ORF">ALNC14_044620</name>
    <name evidence="2" type="ORF">ALNC14_045500</name>
</gene>
<reference evidence="1" key="1">
    <citation type="journal article" date="2011" name="PLoS Biol.">
        <title>Gene gain and loss during evolution of obligate parasitism in the white rust pathogen of Arabidopsis thaliana.</title>
        <authorList>
            <person name="Kemen E."/>
            <person name="Gardiner A."/>
            <person name="Schultz-Larsen T."/>
            <person name="Kemen A.C."/>
            <person name="Balmuth A.L."/>
            <person name="Robert-Seilaniantz A."/>
            <person name="Bailey K."/>
            <person name="Holub E."/>
            <person name="Studholme D.J."/>
            <person name="Maclean D."/>
            <person name="Jones J.D."/>
        </authorList>
    </citation>
    <scope>NUCLEOTIDE SEQUENCE</scope>
</reference>
<reference evidence="1" key="2">
    <citation type="submission" date="2011-02" db="EMBL/GenBank/DDBJ databases">
        <authorList>
            <person name="MacLean D."/>
        </authorList>
    </citation>
    <scope>NUCLEOTIDE SEQUENCE</scope>
</reference>
<dbReference type="EMBL" id="FR824095">
    <property type="protein sequence ID" value="CCA18407.1"/>
    <property type="molecule type" value="Genomic_DNA"/>
</dbReference>
<evidence type="ECO:0000313" key="2">
    <source>
        <dbReference type="EMBL" id="CCA18407.1"/>
    </source>
</evidence>
<protein>
    <submittedName>
        <fullName evidence="1">AlNc14C48G3855 protein</fullName>
    </submittedName>
    <submittedName>
        <fullName evidence="2">AlNc14C50G3935 protein</fullName>
    </submittedName>
</protein>
<accession>F0WAZ7</accession>